<evidence type="ECO:0000256" key="2">
    <source>
        <dbReference type="ARBA" id="ARBA00009370"/>
    </source>
</evidence>
<dbReference type="GO" id="GO:0004252">
    <property type="term" value="F:serine-type endopeptidase activity"/>
    <property type="evidence" value="ECO:0007669"/>
    <property type="project" value="InterPro"/>
</dbReference>
<dbReference type="CDD" id="cd06530">
    <property type="entry name" value="S26_SPase_I"/>
    <property type="match status" value="1"/>
</dbReference>
<name>A0A1G2CMR5_9BACT</name>
<dbReference type="GO" id="GO:0016020">
    <property type="term" value="C:membrane"/>
    <property type="evidence" value="ECO:0007669"/>
    <property type="project" value="UniProtKB-SubCell"/>
</dbReference>
<evidence type="ECO:0000313" key="8">
    <source>
        <dbReference type="EMBL" id="OGZ02639.1"/>
    </source>
</evidence>
<sequence>MRRFLASFLETIEVAFVAVVSVLIIRTFLIQPFLVNGESMEPNFSDGNYLLVDELSYRLREPERGEVIVFRYPGNEAIFYIKRIIGLPGEKVVVNGGEVKIFNKENSGGFTLSESYLPITDKTYGNLEITLKSDQYFVLGDNRSFSYDSRSWGTLAKNEIMGMVRLKLWPINKAEAVGTPNY</sequence>
<keyword evidence="6" id="KW-1133">Transmembrane helix</keyword>
<feature type="domain" description="Peptidase S26" evidence="7">
    <location>
        <begin position="10"/>
        <end position="169"/>
    </location>
</feature>
<feature type="transmembrane region" description="Helical" evidence="6">
    <location>
        <begin position="12"/>
        <end position="34"/>
    </location>
</feature>
<dbReference type="Pfam" id="PF10502">
    <property type="entry name" value="Peptidase_S26"/>
    <property type="match status" value="1"/>
</dbReference>
<feature type="active site" evidence="5">
    <location>
        <position position="39"/>
    </location>
</feature>
<evidence type="ECO:0000259" key="7">
    <source>
        <dbReference type="Pfam" id="PF10502"/>
    </source>
</evidence>
<dbReference type="AlphaFoldDB" id="A0A1G2CMR5"/>
<dbReference type="Proteomes" id="UP000178599">
    <property type="component" value="Unassembled WGS sequence"/>
</dbReference>
<dbReference type="GO" id="GO:0006465">
    <property type="term" value="P:signal peptide processing"/>
    <property type="evidence" value="ECO:0007669"/>
    <property type="project" value="InterPro"/>
</dbReference>
<dbReference type="GO" id="GO:0009003">
    <property type="term" value="F:signal peptidase activity"/>
    <property type="evidence" value="ECO:0007669"/>
    <property type="project" value="UniProtKB-EC"/>
</dbReference>
<comment type="catalytic activity">
    <reaction evidence="1 6">
        <text>Cleavage of hydrophobic, N-terminal signal or leader sequences from secreted and periplasmic proteins.</text>
        <dbReference type="EC" id="3.4.21.89"/>
    </reaction>
</comment>
<gene>
    <name evidence="8" type="ORF">A2390_00210</name>
</gene>
<dbReference type="PROSITE" id="PS00761">
    <property type="entry name" value="SPASE_I_3"/>
    <property type="match status" value="1"/>
</dbReference>
<evidence type="ECO:0000313" key="9">
    <source>
        <dbReference type="Proteomes" id="UP000178599"/>
    </source>
</evidence>
<feature type="active site" evidence="5">
    <location>
        <position position="82"/>
    </location>
</feature>
<dbReference type="NCBIfam" id="TIGR02227">
    <property type="entry name" value="sigpep_I_bact"/>
    <property type="match status" value="1"/>
</dbReference>
<evidence type="ECO:0000256" key="1">
    <source>
        <dbReference type="ARBA" id="ARBA00000677"/>
    </source>
</evidence>
<dbReference type="PANTHER" id="PTHR43390:SF1">
    <property type="entry name" value="CHLOROPLAST PROCESSING PEPTIDASE"/>
    <property type="match status" value="1"/>
</dbReference>
<dbReference type="InterPro" id="IPR000223">
    <property type="entry name" value="Pept_S26A_signal_pept_1"/>
</dbReference>
<evidence type="ECO:0000256" key="6">
    <source>
        <dbReference type="RuleBase" id="RU362042"/>
    </source>
</evidence>
<comment type="subcellular location">
    <subcellularLocation>
        <location evidence="6">Membrane</location>
        <topology evidence="6">Single-pass type II membrane protein</topology>
    </subcellularLocation>
</comment>
<dbReference type="PROSITE" id="PS00760">
    <property type="entry name" value="SPASE_I_2"/>
    <property type="match status" value="1"/>
</dbReference>
<keyword evidence="6" id="KW-0645">Protease</keyword>
<evidence type="ECO:0000256" key="3">
    <source>
        <dbReference type="ARBA" id="ARBA00013208"/>
    </source>
</evidence>
<proteinExistence type="inferred from homology"/>
<dbReference type="PRINTS" id="PR00727">
    <property type="entry name" value="LEADERPTASE"/>
</dbReference>
<dbReference type="InterPro" id="IPR036286">
    <property type="entry name" value="LexA/Signal_pep-like_sf"/>
</dbReference>
<reference evidence="8 9" key="1">
    <citation type="journal article" date="2016" name="Nat. Commun.">
        <title>Thousands of microbial genomes shed light on interconnected biogeochemical processes in an aquifer system.</title>
        <authorList>
            <person name="Anantharaman K."/>
            <person name="Brown C.T."/>
            <person name="Hug L.A."/>
            <person name="Sharon I."/>
            <person name="Castelle C.J."/>
            <person name="Probst A.J."/>
            <person name="Thomas B.C."/>
            <person name="Singh A."/>
            <person name="Wilkins M.J."/>
            <person name="Karaoz U."/>
            <person name="Brodie E.L."/>
            <person name="Williams K.H."/>
            <person name="Hubbard S.S."/>
            <person name="Banfield J.F."/>
        </authorList>
    </citation>
    <scope>NUCLEOTIDE SEQUENCE [LARGE SCALE GENOMIC DNA]</scope>
</reference>
<dbReference type="InterPro" id="IPR019758">
    <property type="entry name" value="Pept_S26A_signal_pept_1_CS"/>
</dbReference>
<keyword evidence="6" id="KW-0472">Membrane</keyword>
<dbReference type="SUPFAM" id="SSF51306">
    <property type="entry name" value="LexA/Signal peptidase"/>
    <property type="match status" value="1"/>
</dbReference>
<comment type="similarity">
    <text evidence="2 6">Belongs to the peptidase S26 family.</text>
</comment>
<keyword evidence="4 6" id="KW-0378">Hydrolase</keyword>
<evidence type="ECO:0000256" key="4">
    <source>
        <dbReference type="ARBA" id="ARBA00022801"/>
    </source>
</evidence>
<protein>
    <recommendedName>
        <fullName evidence="3 6">Signal peptidase I</fullName>
        <ecNumber evidence="3 6">3.4.21.89</ecNumber>
    </recommendedName>
</protein>
<evidence type="ECO:0000256" key="5">
    <source>
        <dbReference type="PIRSR" id="PIRSR600223-1"/>
    </source>
</evidence>
<comment type="caution">
    <text evidence="8">The sequence shown here is derived from an EMBL/GenBank/DDBJ whole genome shotgun (WGS) entry which is preliminary data.</text>
</comment>
<dbReference type="EC" id="3.4.21.89" evidence="3 6"/>
<dbReference type="PANTHER" id="PTHR43390">
    <property type="entry name" value="SIGNAL PEPTIDASE I"/>
    <property type="match status" value="1"/>
</dbReference>
<keyword evidence="6" id="KW-0812">Transmembrane</keyword>
<dbReference type="InterPro" id="IPR019757">
    <property type="entry name" value="Pept_S26A_signal_pept_1_Lys-AS"/>
</dbReference>
<organism evidence="8 9">
    <name type="scientific">Candidatus Liptonbacteria bacterium RIFOXYB1_FULL_36_10</name>
    <dbReference type="NCBI Taxonomy" id="1798654"/>
    <lineage>
        <taxon>Bacteria</taxon>
        <taxon>Candidatus Liptoniibacteriota</taxon>
    </lineage>
</organism>
<dbReference type="EMBL" id="MHLE01000025">
    <property type="protein sequence ID" value="OGZ02639.1"/>
    <property type="molecule type" value="Genomic_DNA"/>
</dbReference>
<dbReference type="InterPro" id="IPR019533">
    <property type="entry name" value="Peptidase_S26"/>
</dbReference>
<dbReference type="Gene3D" id="2.10.109.10">
    <property type="entry name" value="Umud Fragment, subunit A"/>
    <property type="match status" value="1"/>
</dbReference>
<accession>A0A1G2CMR5</accession>